<evidence type="ECO:0000313" key="4">
    <source>
        <dbReference type="Proteomes" id="UP000323410"/>
    </source>
</evidence>
<dbReference type="OrthoDB" id="4955224at2"/>
<gene>
    <name evidence="3" type="ORF">FQ377_01820</name>
</gene>
<reference evidence="3 4" key="1">
    <citation type="submission" date="2019-08" db="EMBL/GenBank/DDBJ databases">
        <title>Genone of Arthrobacter echini P9.</title>
        <authorList>
            <person name="Bowman J.P."/>
        </authorList>
    </citation>
    <scope>NUCLEOTIDE SEQUENCE [LARGE SCALE GENOMIC DNA]</scope>
    <source>
        <strain evidence="3 4">P9</strain>
    </source>
</reference>
<dbReference type="Pfam" id="PF07811">
    <property type="entry name" value="TadE"/>
    <property type="match status" value="1"/>
</dbReference>
<keyword evidence="1" id="KW-0472">Membrane</keyword>
<feature type="transmembrane region" description="Helical" evidence="1">
    <location>
        <begin position="12"/>
        <end position="33"/>
    </location>
</feature>
<dbReference type="RefSeq" id="WP_148599530.1">
    <property type="nucleotide sequence ID" value="NZ_VSLD01000001.1"/>
</dbReference>
<feature type="domain" description="TadE-like" evidence="2">
    <location>
        <begin position="11"/>
        <end position="53"/>
    </location>
</feature>
<dbReference type="InterPro" id="IPR012495">
    <property type="entry name" value="TadE-like_dom"/>
</dbReference>
<evidence type="ECO:0000259" key="2">
    <source>
        <dbReference type="Pfam" id="PF07811"/>
    </source>
</evidence>
<dbReference type="AlphaFoldDB" id="A0A5D0XU22"/>
<sequence>MAEGGRRSERGAVTAEVAVALPALVVLLALVLGTAHLGTVQLRLEEAARAGAREAMRGEGAASVRGTVERLAGQDASVEVTSGAGWTTVEVRSGVEGPVVGLLDLQLSASASGKVEHGG</sequence>
<dbReference type="EMBL" id="VSLD01000001">
    <property type="protein sequence ID" value="TYD00224.1"/>
    <property type="molecule type" value="Genomic_DNA"/>
</dbReference>
<evidence type="ECO:0000313" key="3">
    <source>
        <dbReference type="EMBL" id="TYD00224.1"/>
    </source>
</evidence>
<dbReference type="Proteomes" id="UP000323410">
    <property type="component" value="Unassembled WGS sequence"/>
</dbReference>
<protein>
    <submittedName>
        <fullName evidence="3">Pilus assembly protein TadE</fullName>
    </submittedName>
</protein>
<keyword evidence="1" id="KW-1133">Transmembrane helix</keyword>
<keyword evidence="4" id="KW-1185">Reference proteome</keyword>
<dbReference type="InterPro" id="IPR049790">
    <property type="entry name" value="Rv3655c/TadE"/>
</dbReference>
<keyword evidence="1" id="KW-0812">Transmembrane</keyword>
<comment type="caution">
    <text evidence="3">The sequence shown here is derived from an EMBL/GenBank/DDBJ whole genome shotgun (WGS) entry which is preliminary data.</text>
</comment>
<name>A0A5D0XU22_9MICC</name>
<organism evidence="3 4">
    <name type="scientific">Arthrobacter echini</name>
    <dbReference type="NCBI Taxonomy" id="1529066"/>
    <lineage>
        <taxon>Bacteria</taxon>
        <taxon>Bacillati</taxon>
        <taxon>Actinomycetota</taxon>
        <taxon>Actinomycetes</taxon>
        <taxon>Micrococcales</taxon>
        <taxon>Micrococcaceae</taxon>
        <taxon>Arthrobacter</taxon>
    </lineage>
</organism>
<evidence type="ECO:0000256" key="1">
    <source>
        <dbReference type="SAM" id="Phobius"/>
    </source>
</evidence>
<dbReference type="NCBIfam" id="NF041390">
    <property type="entry name" value="TadE_Rv3655c"/>
    <property type="match status" value="1"/>
</dbReference>
<accession>A0A5D0XU22</accession>
<proteinExistence type="predicted"/>